<dbReference type="InterPro" id="IPR018378">
    <property type="entry name" value="C-type_lectin_CS"/>
</dbReference>
<evidence type="ECO:0000313" key="4">
    <source>
        <dbReference type="EMBL" id="BAB16307.1"/>
    </source>
</evidence>
<sequence length="144" mass="15662">MIHGAILIAFLACGIPASYAGNYEILIADRSMNYANAKAFCDCKGMRLAAASLRDADTSQDILAYTASSGYNYWVGADNLQNGGYDFLWSDGVALPASSNLWAPKEPSNPQSSQLCVQLWNKYNMLDDTSCGDAKRVICEKEVK</sequence>
<dbReference type="InterPro" id="IPR001304">
    <property type="entry name" value="C-type_lectin-like"/>
</dbReference>
<dbReference type="PANTHER" id="PTHR22801">
    <property type="entry name" value="LITHOSTATHINE"/>
    <property type="match status" value="1"/>
</dbReference>
<dbReference type="InterPro" id="IPR034008">
    <property type="entry name" value="TC14-like_CTLD"/>
</dbReference>
<feature type="domain" description="C-type lectin" evidence="3">
    <location>
        <begin position="19"/>
        <end position="140"/>
    </location>
</feature>
<evidence type="ECO:0000259" key="3">
    <source>
        <dbReference type="PROSITE" id="PS50041"/>
    </source>
</evidence>
<dbReference type="PROSITE" id="PS00615">
    <property type="entry name" value="C_TYPE_LECTIN_1"/>
    <property type="match status" value="1"/>
</dbReference>
<protein>
    <submittedName>
        <fullName evidence="4">C-type lectin TC14-4</fullName>
    </submittedName>
</protein>
<keyword evidence="1" id="KW-1015">Disulfide bond</keyword>
<dbReference type="Pfam" id="PF00059">
    <property type="entry name" value="Lectin_C"/>
    <property type="match status" value="1"/>
</dbReference>
<dbReference type="InterPro" id="IPR050801">
    <property type="entry name" value="Ca-Dep_Lectins_ImmuneDev"/>
</dbReference>
<dbReference type="PROSITE" id="PS50041">
    <property type="entry name" value="C_TYPE_LECTIN_2"/>
    <property type="match status" value="1"/>
</dbReference>
<name>Q9GUX9_POLMI</name>
<organism evidence="4">
    <name type="scientific">Polyandrocarpa misakiensis</name>
    <name type="common">Tunicate</name>
    <dbReference type="NCBI Taxonomy" id="7723"/>
    <lineage>
        <taxon>Eukaryota</taxon>
        <taxon>Metazoa</taxon>
        <taxon>Chordata</taxon>
        <taxon>Tunicata</taxon>
        <taxon>Ascidiacea</taxon>
        <taxon>Stolidobranchia</taxon>
        <taxon>Styelidae</taxon>
        <taxon>Polyandrocarpa</taxon>
    </lineage>
</organism>
<dbReference type="SUPFAM" id="SSF56436">
    <property type="entry name" value="C-type lectin-like"/>
    <property type="match status" value="1"/>
</dbReference>
<dbReference type="AlphaFoldDB" id="Q9GUX9"/>
<dbReference type="CDD" id="cd03601">
    <property type="entry name" value="CLECT_TC14_like"/>
    <property type="match status" value="1"/>
</dbReference>
<evidence type="ECO:0000256" key="2">
    <source>
        <dbReference type="SAM" id="SignalP"/>
    </source>
</evidence>
<evidence type="ECO:0000256" key="1">
    <source>
        <dbReference type="ARBA" id="ARBA00023157"/>
    </source>
</evidence>
<dbReference type="InterPro" id="IPR016187">
    <property type="entry name" value="CTDL_fold"/>
</dbReference>
<gene>
    <name evidence="4" type="primary">TC14-4</name>
</gene>
<keyword evidence="2" id="KW-0732">Signal</keyword>
<dbReference type="GO" id="GO:0030246">
    <property type="term" value="F:carbohydrate binding"/>
    <property type="evidence" value="ECO:0007669"/>
    <property type="project" value="UniProtKB-KW"/>
</dbReference>
<dbReference type="EMBL" id="AB049566">
    <property type="protein sequence ID" value="BAB16307.1"/>
    <property type="molecule type" value="mRNA"/>
</dbReference>
<dbReference type="InterPro" id="IPR016186">
    <property type="entry name" value="C-type_lectin-like/link_sf"/>
</dbReference>
<reference evidence="4" key="1">
    <citation type="submission" date="2000-09" db="EMBL/GenBank/DDBJ databases">
        <title>Cytostatic activity of C-type lectins on multipotent epithelial cells in budding tunicates.</title>
        <authorList>
            <person name="Matsumoto J."/>
            <person name="Fujiwara S."/>
            <person name="Yubisui T."/>
            <person name="Kawamura K."/>
        </authorList>
    </citation>
    <scope>NUCLEOTIDE SEQUENCE</scope>
</reference>
<feature type="signal peptide" evidence="2">
    <location>
        <begin position="1"/>
        <end position="20"/>
    </location>
</feature>
<dbReference type="SMART" id="SM00034">
    <property type="entry name" value="CLECT"/>
    <property type="match status" value="1"/>
</dbReference>
<keyword evidence="4" id="KW-0430">Lectin</keyword>
<accession>Q9GUX9</accession>
<proteinExistence type="evidence at transcript level"/>
<feature type="chain" id="PRO_5004326659" evidence="2">
    <location>
        <begin position="21"/>
        <end position="144"/>
    </location>
</feature>
<dbReference type="PANTHER" id="PTHR22801:SF63">
    <property type="entry name" value="C-TYPE LECTIN DOMAIN-CONTAINING PROTEIN"/>
    <property type="match status" value="1"/>
</dbReference>
<dbReference type="Gene3D" id="3.10.100.10">
    <property type="entry name" value="Mannose-Binding Protein A, subunit A"/>
    <property type="match status" value="1"/>
</dbReference>